<sequence length="706" mass="77403">MAKMKLSDKSSGKKQKLQPTKKQPPKPFKKQALKPMKKQPPQKPGKKPQGKNSKHQQKAKQNKSSPPSTGSKQKRKATDDIAATHAANQLSDAEALLNAGSVDAGRKKLQTIIANAADTHVVGVAKYTLAMLHLCEGQAGVADALLGSLGLRYRLHASVFSPATSATAAVVDPSSISSHVQVLDHAIALPVAAHLREKLDPTTSPFWAEHRYGEPDVGYFSYAFRDCATAAPRHCIEAWIQSHLLPLVQQAYPEKAKAIQHAEWWAHSRDQISGHQLHYDTDESRLTENHQVFYPLVSTVWYATPGSSHAPTLVTDKMFGHDALQANGYLVYPEENSLTMFDGRLLHGVVPQFVPKSTGDSSETTKDASSLDRHRLTLMVGFWDKDVASNDFEHDQPTANMALPDDDGAYGLTWPSHFQDMGPIQTNKKSSKKAVDKKKASPPKPTPGAIVPVATPLWESVHVTKKPSSEEATVFVGKYFVSDLAQLDADIAGLLAEPTDQDRKWLVEHPDDEPRLYQTLCVVSEWMKRGGEFLETAGDFLLELTAHSPAAVHVLRATPMWATLVISLLQSAEAKDTLAAIAWNVLKPQKEGESKTHNGFRSVEVVEALMDAADADPDCQAMVCGALAYCLDYVPNRKWVVETLAGSLAGLFQDQDEDDEFEGEQDIQDTKDAIQAVLTGNSADKKKLTATLKTNLKHYYARAKLV</sequence>
<feature type="compositionally biased region" description="Basic and acidic residues" evidence="1">
    <location>
        <begin position="1"/>
        <end position="11"/>
    </location>
</feature>
<keyword evidence="4" id="KW-1185">Reference proteome</keyword>
<feature type="region of interest" description="Disordered" evidence="1">
    <location>
        <begin position="1"/>
        <end position="79"/>
    </location>
</feature>
<evidence type="ECO:0000313" key="4">
    <source>
        <dbReference type="Proteomes" id="UP000332933"/>
    </source>
</evidence>
<accession>A0A485KPJ8</accession>
<dbReference type="EMBL" id="VJMH01005169">
    <property type="protein sequence ID" value="KAF0699566.1"/>
    <property type="molecule type" value="Genomic_DNA"/>
</dbReference>
<protein>
    <submittedName>
        <fullName evidence="3">Aste57867_9872 protein</fullName>
    </submittedName>
</protein>
<feature type="compositionally biased region" description="Basic residues" evidence="1">
    <location>
        <begin position="23"/>
        <end position="37"/>
    </location>
</feature>
<name>A0A485KPJ8_9STRA</name>
<dbReference type="EMBL" id="CAADRA010005190">
    <property type="protein sequence ID" value="VFT86751.1"/>
    <property type="molecule type" value="Genomic_DNA"/>
</dbReference>
<evidence type="ECO:0000313" key="2">
    <source>
        <dbReference type="EMBL" id="KAF0699566.1"/>
    </source>
</evidence>
<reference evidence="3 4" key="1">
    <citation type="submission" date="2019-03" db="EMBL/GenBank/DDBJ databases">
        <authorList>
            <person name="Gaulin E."/>
            <person name="Dumas B."/>
        </authorList>
    </citation>
    <scope>NUCLEOTIDE SEQUENCE [LARGE SCALE GENOMIC DNA]</scope>
    <source>
        <strain evidence="3">CBS 568.67</strain>
    </source>
</reference>
<evidence type="ECO:0000256" key="1">
    <source>
        <dbReference type="SAM" id="MobiDB-lite"/>
    </source>
</evidence>
<gene>
    <name evidence="3" type="primary">Aste57867_9872</name>
    <name evidence="2" type="ORF">As57867_009833</name>
    <name evidence="3" type="ORF">ASTE57867_9872</name>
</gene>
<dbReference type="OrthoDB" id="64523at2759"/>
<reference evidence="2" key="2">
    <citation type="submission" date="2019-06" db="EMBL/GenBank/DDBJ databases">
        <title>Genomics analysis of Aphanomyces spp. identifies a new class of oomycete effector associated with host adaptation.</title>
        <authorList>
            <person name="Gaulin E."/>
        </authorList>
    </citation>
    <scope>NUCLEOTIDE SEQUENCE</scope>
    <source>
        <strain evidence="2">CBS 578.67</strain>
    </source>
</reference>
<feature type="region of interest" description="Disordered" evidence="1">
    <location>
        <begin position="421"/>
        <end position="451"/>
    </location>
</feature>
<organism evidence="3 4">
    <name type="scientific">Aphanomyces stellatus</name>
    <dbReference type="NCBI Taxonomy" id="120398"/>
    <lineage>
        <taxon>Eukaryota</taxon>
        <taxon>Sar</taxon>
        <taxon>Stramenopiles</taxon>
        <taxon>Oomycota</taxon>
        <taxon>Saprolegniomycetes</taxon>
        <taxon>Saprolegniales</taxon>
        <taxon>Verrucalvaceae</taxon>
        <taxon>Aphanomyces</taxon>
    </lineage>
</organism>
<proteinExistence type="predicted"/>
<feature type="compositionally biased region" description="Polar residues" evidence="1">
    <location>
        <begin position="62"/>
        <end position="71"/>
    </location>
</feature>
<dbReference type="AlphaFoldDB" id="A0A485KPJ8"/>
<evidence type="ECO:0000313" key="3">
    <source>
        <dbReference type="EMBL" id="VFT86751.1"/>
    </source>
</evidence>
<dbReference type="Proteomes" id="UP000332933">
    <property type="component" value="Unassembled WGS sequence"/>
</dbReference>
<feature type="compositionally biased region" description="Basic residues" evidence="1">
    <location>
        <begin position="44"/>
        <end position="61"/>
    </location>
</feature>